<organism evidence="1">
    <name type="scientific">Salix viminalis</name>
    <name type="common">Common osier</name>
    <name type="synonym">Basket willow</name>
    <dbReference type="NCBI Taxonomy" id="40686"/>
    <lineage>
        <taxon>Eukaryota</taxon>
        <taxon>Viridiplantae</taxon>
        <taxon>Streptophyta</taxon>
        <taxon>Embryophyta</taxon>
        <taxon>Tracheophyta</taxon>
        <taxon>Spermatophyta</taxon>
        <taxon>Magnoliopsida</taxon>
        <taxon>eudicotyledons</taxon>
        <taxon>Gunneridae</taxon>
        <taxon>Pentapetalae</taxon>
        <taxon>rosids</taxon>
        <taxon>fabids</taxon>
        <taxon>Malpighiales</taxon>
        <taxon>Salicaceae</taxon>
        <taxon>Saliceae</taxon>
        <taxon>Salix</taxon>
    </lineage>
</organism>
<gene>
    <name evidence="1" type="ORF">SVIM_LOCUS244295</name>
</gene>
<protein>
    <submittedName>
        <fullName evidence="1">Uncharacterized protein</fullName>
    </submittedName>
</protein>
<name>A0A6N2LKK8_SALVM</name>
<accession>A0A6N2LKK8</accession>
<sequence length="100" mass="11138">MSDSMESQHKQLNNILKINGLSKTARNTDYLLGKESQSPRKEAAIHPSQTALSVATTNYADDQNLRWDGLLDNTLVASKKSNGVDRAQMNEEFQVEMSIV</sequence>
<evidence type="ECO:0000313" key="1">
    <source>
        <dbReference type="EMBL" id="VFU41481.1"/>
    </source>
</evidence>
<proteinExistence type="predicted"/>
<reference evidence="1" key="1">
    <citation type="submission" date="2019-03" db="EMBL/GenBank/DDBJ databases">
        <authorList>
            <person name="Mank J."/>
            <person name="Almeida P."/>
        </authorList>
    </citation>
    <scope>NUCLEOTIDE SEQUENCE</scope>
    <source>
        <strain evidence="1">78183</strain>
    </source>
</reference>
<dbReference type="EMBL" id="CAADRP010001563">
    <property type="protein sequence ID" value="VFU41481.1"/>
    <property type="molecule type" value="Genomic_DNA"/>
</dbReference>
<dbReference type="AlphaFoldDB" id="A0A6N2LKK8"/>